<evidence type="ECO:0000256" key="1">
    <source>
        <dbReference type="SAM" id="MobiDB-lite"/>
    </source>
</evidence>
<organism evidence="2 3">
    <name type="scientific">Tsuneonella dongtanensis</name>
    <dbReference type="NCBI Taxonomy" id="692370"/>
    <lineage>
        <taxon>Bacteria</taxon>
        <taxon>Pseudomonadati</taxon>
        <taxon>Pseudomonadota</taxon>
        <taxon>Alphaproteobacteria</taxon>
        <taxon>Sphingomonadales</taxon>
        <taxon>Erythrobacteraceae</taxon>
        <taxon>Tsuneonella</taxon>
    </lineage>
</organism>
<dbReference type="OrthoDB" id="7432392at2"/>
<dbReference type="Proteomes" id="UP000092932">
    <property type="component" value="Chromosome"/>
</dbReference>
<gene>
    <name evidence="2" type="ORF">A6F68_02188</name>
</gene>
<dbReference type="STRING" id="692370.A6F68_02188"/>
<dbReference type="AlphaFoldDB" id="A0A1B2AEW6"/>
<dbReference type="PATRIC" id="fig|692370.5.peg.2202"/>
<reference evidence="2 3" key="1">
    <citation type="submission" date="2016-07" db="EMBL/GenBank/DDBJ databases">
        <title>Complete genome sequence of Altererythrobacter dongtanensis KCTC 22672, a type strain with esterase isolated from tidal flat.</title>
        <authorList>
            <person name="Cheng H."/>
            <person name="Wu Y.-H."/>
            <person name="Zhou P."/>
            <person name="Huo Y.-Y."/>
            <person name="Wang C.-S."/>
            <person name="Xu X.-W."/>
        </authorList>
    </citation>
    <scope>NUCLEOTIDE SEQUENCE [LARGE SCALE GENOMIC DNA]</scope>
    <source>
        <strain evidence="2 3">KCTC 22672</strain>
    </source>
</reference>
<sequence length="229" mass="25047">MIRILAAMRRLWRTRSGAALTEFALSAPLLMAAGLYGVESANRAIVQMRVNQIAMLIADNASRVGENSLLGEAKIYESDLNDVLYGAHMQGGDKFGFYDHGRVILSSLEVVPESDGQQYIHWQRCMGKLTHSSSYGFAGDGMDGSLAGMGPPGQEIVAFDDEAVMFVEVAFVYQPLISDALFGSPKLVATAAFNVRENRDLSEIYQRDPDDPDPSATCDKHHGVADYYD</sequence>
<feature type="region of interest" description="Disordered" evidence="1">
    <location>
        <begin position="203"/>
        <end position="229"/>
    </location>
</feature>
<keyword evidence="3" id="KW-1185">Reference proteome</keyword>
<dbReference type="EMBL" id="CP016591">
    <property type="protein sequence ID" value="ANY20689.1"/>
    <property type="molecule type" value="Genomic_DNA"/>
</dbReference>
<proteinExistence type="predicted"/>
<feature type="compositionally biased region" description="Basic and acidic residues" evidence="1">
    <location>
        <begin position="218"/>
        <end position="229"/>
    </location>
</feature>
<dbReference type="KEGG" id="ado:A6F68_02188"/>
<evidence type="ECO:0000313" key="2">
    <source>
        <dbReference type="EMBL" id="ANY20689.1"/>
    </source>
</evidence>
<evidence type="ECO:0008006" key="4">
    <source>
        <dbReference type="Google" id="ProtNLM"/>
    </source>
</evidence>
<dbReference type="RefSeq" id="WP_067679781.1">
    <property type="nucleotide sequence ID" value="NZ_CP016591.1"/>
</dbReference>
<name>A0A1B2AEW6_9SPHN</name>
<accession>A0A1B2AEW6</accession>
<evidence type="ECO:0000313" key="3">
    <source>
        <dbReference type="Proteomes" id="UP000092932"/>
    </source>
</evidence>
<protein>
    <recommendedName>
        <fullName evidence="4">TadE-like protein</fullName>
    </recommendedName>
</protein>